<evidence type="ECO:0000313" key="10">
    <source>
        <dbReference type="Proteomes" id="UP000320390"/>
    </source>
</evidence>
<dbReference type="PANTHER" id="PTHR43811:SF19">
    <property type="entry name" value="39 KDA FK506-BINDING NUCLEAR PROTEIN"/>
    <property type="match status" value="1"/>
</dbReference>
<dbReference type="OrthoDB" id="280278at2"/>
<reference evidence="9 10" key="1">
    <citation type="submission" date="2019-02" db="EMBL/GenBank/DDBJ databases">
        <title>Deep-cultivation of Planctomycetes and their phenomic and genomic characterization uncovers novel biology.</title>
        <authorList>
            <person name="Wiegand S."/>
            <person name="Jogler M."/>
            <person name="Boedeker C."/>
            <person name="Pinto D."/>
            <person name="Vollmers J."/>
            <person name="Rivas-Marin E."/>
            <person name="Kohn T."/>
            <person name="Peeters S.H."/>
            <person name="Heuer A."/>
            <person name="Rast P."/>
            <person name="Oberbeckmann S."/>
            <person name="Bunk B."/>
            <person name="Jeske O."/>
            <person name="Meyerdierks A."/>
            <person name="Storesund J.E."/>
            <person name="Kallscheuer N."/>
            <person name="Luecker S."/>
            <person name="Lage O.M."/>
            <person name="Pohl T."/>
            <person name="Merkel B.J."/>
            <person name="Hornburger P."/>
            <person name="Mueller R.-W."/>
            <person name="Bruemmer F."/>
            <person name="Labrenz M."/>
            <person name="Spormann A.M."/>
            <person name="Op den Camp H."/>
            <person name="Overmann J."/>
            <person name="Amann R."/>
            <person name="Jetten M.S.M."/>
            <person name="Mascher T."/>
            <person name="Medema M.H."/>
            <person name="Devos D.P."/>
            <person name="Kaster A.-K."/>
            <person name="Ovreas L."/>
            <person name="Rohde M."/>
            <person name="Galperin M.Y."/>
            <person name="Jogler C."/>
        </authorList>
    </citation>
    <scope>NUCLEOTIDE SEQUENCE [LARGE SCALE GENOMIC DNA]</scope>
    <source>
        <strain evidence="9 10">Poly30</strain>
    </source>
</reference>
<accession>A0A518EX97</accession>
<dbReference type="Pfam" id="PF00254">
    <property type="entry name" value="FKBP_C"/>
    <property type="match status" value="2"/>
</dbReference>
<evidence type="ECO:0000256" key="4">
    <source>
        <dbReference type="ARBA" id="ARBA00023110"/>
    </source>
</evidence>
<evidence type="ECO:0000256" key="7">
    <source>
        <dbReference type="SAM" id="SignalP"/>
    </source>
</evidence>
<protein>
    <recommendedName>
        <fullName evidence="3 6">peptidylprolyl isomerase</fullName>
        <ecNumber evidence="3 6">5.2.1.8</ecNumber>
    </recommendedName>
</protein>
<dbReference type="EC" id="5.2.1.8" evidence="3 6"/>
<dbReference type="PROSITE" id="PS50059">
    <property type="entry name" value="FKBP_PPIASE"/>
    <property type="match status" value="2"/>
</dbReference>
<keyword evidence="4 6" id="KW-0697">Rotamase</keyword>
<gene>
    <name evidence="9" type="primary">fkpA</name>
    <name evidence="9" type="ORF">Poly30_42630</name>
</gene>
<evidence type="ECO:0000256" key="3">
    <source>
        <dbReference type="ARBA" id="ARBA00013194"/>
    </source>
</evidence>
<sequence precursor="true">MAILISPLVAAVLAAATPAAISPILPFPVAQETAGDEDPPIPECPAGTEQISATGLKYCVLKEGGDGEHPTKGDRVKVHYTGWNLDGSVFDSSRKARFPGAPVEPAVFAVGGVIEGWNQALEMMSPGDQWRVYIPSNLAYGERGAPPDIQPNADLIFEIEMLEILERAPKFVAWDAEAEDITTLENGMMYRILEAGEGLSANEADLAIVGFGVFNPGGGLAFAHTMSQSGSKMPMKPGRPPLPFMGELMQHMKAGAKIQANLPSTIGIGANAQIPELPQGSNEIWVFEVDSVERFEKPAFVMPTDEELTTTESGLKYKILKPGTGRQPTAANTVVAHYSGWLTDGTPFDSSYDRGEPTSFPLRGVIAGWTEGLQLIQEGGEIILVCPADIAYGASGRPPTIPGGATLVFFVKLVGVQ</sequence>
<evidence type="ECO:0000256" key="6">
    <source>
        <dbReference type="PROSITE-ProRule" id="PRU00277"/>
    </source>
</evidence>
<evidence type="ECO:0000256" key="5">
    <source>
        <dbReference type="ARBA" id="ARBA00023235"/>
    </source>
</evidence>
<comment type="similarity">
    <text evidence="2">Belongs to the FKBP-type PPIase family.</text>
</comment>
<dbReference type="GO" id="GO:0003755">
    <property type="term" value="F:peptidyl-prolyl cis-trans isomerase activity"/>
    <property type="evidence" value="ECO:0007669"/>
    <property type="project" value="UniProtKB-KW"/>
</dbReference>
<evidence type="ECO:0000256" key="2">
    <source>
        <dbReference type="ARBA" id="ARBA00006577"/>
    </source>
</evidence>
<feature type="domain" description="PPIase FKBP-type" evidence="8">
    <location>
        <begin position="331"/>
        <end position="417"/>
    </location>
</feature>
<evidence type="ECO:0000259" key="8">
    <source>
        <dbReference type="PROSITE" id="PS50059"/>
    </source>
</evidence>
<dbReference type="InterPro" id="IPR001179">
    <property type="entry name" value="PPIase_FKBP_dom"/>
</dbReference>
<feature type="domain" description="PPIase FKBP-type" evidence="8">
    <location>
        <begin position="73"/>
        <end position="165"/>
    </location>
</feature>
<dbReference type="SUPFAM" id="SSF54534">
    <property type="entry name" value="FKBP-like"/>
    <property type="match status" value="3"/>
</dbReference>
<dbReference type="EMBL" id="CP036434">
    <property type="protein sequence ID" value="QDV08710.1"/>
    <property type="molecule type" value="Genomic_DNA"/>
</dbReference>
<evidence type="ECO:0000256" key="1">
    <source>
        <dbReference type="ARBA" id="ARBA00000971"/>
    </source>
</evidence>
<evidence type="ECO:0000313" key="9">
    <source>
        <dbReference type="EMBL" id="QDV08710.1"/>
    </source>
</evidence>
<dbReference type="Gene3D" id="3.10.50.40">
    <property type="match status" value="3"/>
</dbReference>
<proteinExistence type="inferred from homology"/>
<name>A0A518EX97_9BACT</name>
<dbReference type="AlphaFoldDB" id="A0A518EX97"/>
<keyword evidence="10" id="KW-1185">Reference proteome</keyword>
<comment type="catalytic activity">
    <reaction evidence="1 6">
        <text>[protein]-peptidylproline (omega=180) = [protein]-peptidylproline (omega=0)</text>
        <dbReference type="Rhea" id="RHEA:16237"/>
        <dbReference type="Rhea" id="RHEA-COMP:10747"/>
        <dbReference type="Rhea" id="RHEA-COMP:10748"/>
        <dbReference type="ChEBI" id="CHEBI:83833"/>
        <dbReference type="ChEBI" id="CHEBI:83834"/>
        <dbReference type="EC" id="5.2.1.8"/>
    </reaction>
</comment>
<feature type="chain" id="PRO_5022109116" description="peptidylprolyl isomerase" evidence="7">
    <location>
        <begin position="22"/>
        <end position="417"/>
    </location>
</feature>
<dbReference type="PANTHER" id="PTHR43811">
    <property type="entry name" value="FKBP-TYPE PEPTIDYL-PROLYL CIS-TRANS ISOMERASE FKPA"/>
    <property type="match status" value="1"/>
</dbReference>
<feature type="signal peptide" evidence="7">
    <location>
        <begin position="1"/>
        <end position="21"/>
    </location>
</feature>
<dbReference type="InterPro" id="IPR046357">
    <property type="entry name" value="PPIase_dom_sf"/>
</dbReference>
<keyword evidence="5 6" id="KW-0413">Isomerase</keyword>
<dbReference type="Proteomes" id="UP000320390">
    <property type="component" value="Chromosome"/>
</dbReference>
<organism evidence="9 10">
    <name type="scientific">Saltatorellus ferox</name>
    <dbReference type="NCBI Taxonomy" id="2528018"/>
    <lineage>
        <taxon>Bacteria</taxon>
        <taxon>Pseudomonadati</taxon>
        <taxon>Planctomycetota</taxon>
        <taxon>Planctomycetia</taxon>
        <taxon>Planctomycetia incertae sedis</taxon>
        <taxon>Saltatorellus</taxon>
    </lineage>
</organism>
<keyword evidence="7" id="KW-0732">Signal</keyword>